<comment type="function">
    <text evidence="8">Catalyzes the phosphorylation of the 3'-hydroxyl group of dephosphocoenzyme A to form coenzyme A.</text>
</comment>
<dbReference type="SUPFAM" id="SSF52540">
    <property type="entry name" value="P-loop containing nucleoside triphosphate hydrolases"/>
    <property type="match status" value="1"/>
</dbReference>
<dbReference type="GO" id="GO:0005737">
    <property type="term" value="C:cytoplasm"/>
    <property type="evidence" value="ECO:0007669"/>
    <property type="project" value="UniProtKB-SubCell"/>
</dbReference>
<dbReference type="PANTHER" id="PTHR10695">
    <property type="entry name" value="DEPHOSPHO-COA KINASE-RELATED"/>
    <property type="match status" value="1"/>
</dbReference>
<evidence type="ECO:0000313" key="10">
    <source>
        <dbReference type="EMBL" id="OJG19804.1"/>
    </source>
</evidence>
<comment type="caution">
    <text evidence="10">The sequence shown here is derived from an EMBL/GenBank/DDBJ whole genome shotgun (WGS) entry which is preliminary data.</text>
</comment>
<dbReference type="NCBIfam" id="TIGR00152">
    <property type="entry name" value="dephospho-CoA kinase"/>
    <property type="match status" value="1"/>
</dbReference>
<feature type="binding site" evidence="8">
    <location>
        <begin position="6"/>
        <end position="11"/>
    </location>
    <ligand>
        <name>ATP</name>
        <dbReference type="ChEBI" id="CHEBI:30616"/>
    </ligand>
</feature>
<sequence length="196" mass="22127">MTGGIATGKSTVSKIFAKHDIPIVDGDIIAREIVEPGKPALAALVQAFGEGILQTDGSLDRKQLGNIVFHDDQKRQLMNQTLNQYLRQAINQAIANQVAQQVPLVVVDLPLMYEGHYDRYMDEVMVVYVPEAVQQERLQVRDQLSREEAAKRINSQMPIEEKKARADWVIDNQGTREETKFQVENWLKTKTAVEPS</sequence>
<comment type="similarity">
    <text evidence="1 8">Belongs to the CoaE family.</text>
</comment>
<evidence type="ECO:0000256" key="2">
    <source>
        <dbReference type="ARBA" id="ARBA00022490"/>
    </source>
</evidence>
<keyword evidence="3 8" id="KW-0808">Transferase</keyword>
<evidence type="ECO:0000256" key="3">
    <source>
        <dbReference type="ARBA" id="ARBA00022679"/>
    </source>
</evidence>
<dbReference type="HAMAP" id="MF_00376">
    <property type="entry name" value="Dephospho_CoA_kinase"/>
    <property type="match status" value="1"/>
</dbReference>
<gene>
    <name evidence="8" type="primary">coaE</name>
    <name evidence="10" type="ORF">RU97_GL000037</name>
</gene>
<dbReference type="GO" id="GO:0004140">
    <property type="term" value="F:dephospho-CoA kinase activity"/>
    <property type="evidence" value="ECO:0007669"/>
    <property type="project" value="UniProtKB-UniRule"/>
</dbReference>
<dbReference type="Pfam" id="PF01121">
    <property type="entry name" value="CoaE"/>
    <property type="match status" value="1"/>
</dbReference>
<comment type="catalytic activity">
    <reaction evidence="8">
        <text>3'-dephospho-CoA + ATP = ADP + CoA + H(+)</text>
        <dbReference type="Rhea" id="RHEA:18245"/>
        <dbReference type="ChEBI" id="CHEBI:15378"/>
        <dbReference type="ChEBI" id="CHEBI:30616"/>
        <dbReference type="ChEBI" id="CHEBI:57287"/>
        <dbReference type="ChEBI" id="CHEBI:57328"/>
        <dbReference type="ChEBI" id="CHEBI:456216"/>
        <dbReference type="EC" id="2.7.1.24"/>
    </reaction>
</comment>
<dbReference type="InterPro" id="IPR001977">
    <property type="entry name" value="Depp_CoAkinase"/>
</dbReference>
<dbReference type="Gene3D" id="3.40.50.300">
    <property type="entry name" value="P-loop containing nucleotide triphosphate hydrolases"/>
    <property type="match status" value="1"/>
</dbReference>
<keyword evidence="5 8" id="KW-0418">Kinase</keyword>
<evidence type="ECO:0000256" key="7">
    <source>
        <dbReference type="ARBA" id="ARBA00022993"/>
    </source>
</evidence>
<dbReference type="PROSITE" id="PS51219">
    <property type="entry name" value="DPCK"/>
    <property type="match status" value="1"/>
</dbReference>
<dbReference type="STRING" id="214095.RU97_GL000037"/>
<dbReference type="CDD" id="cd02022">
    <property type="entry name" value="DPCK"/>
    <property type="match status" value="1"/>
</dbReference>
<keyword evidence="2 8" id="KW-0963">Cytoplasm</keyword>
<dbReference type="InterPro" id="IPR027417">
    <property type="entry name" value="P-loop_NTPase"/>
</dbReference>
<dbReference type="UniPathway" id="UPA00241">
    <property type="reaction ID" value="UER00356"/>
</dbReference>
<evidence type="ECO:0000313" key="11">
    <source>
        <dbReference type="Proteomes" id="UP000181884"/>
    </source>
</evidence>
<dbReference type="EMBL" id="JXKH01000001">
    <property type="protein sequence ID" value="OJG19804.1"/>
    <property type="molecule type" value="Genomic_DNA"/>
</dbReference>
<comment type="pathway">
    <text evidence="8">Cofactor biosynthesis; coenzyme A biosynthesis; CoA from (R)-pantothenate: step 5/5.</text>
</comment>
<dbReference type="PANTHER" id="PTHR10695:SF46">
    <property type="entry name" value="BIFUNCTIONAL COENZYME A SYNTHASE-RELATED"/>
    <property type="match status" value="1"/>
</dbReference>
<protein>
    <recommendedName>
        <fullName evidence="8 9">Dephospho-CoA kinase</fullName>
        <ecNumber evidence="8 9">2.7.1.24</ecNumber>
    </recommendedName>
    <alternativeName>
        <fullName evidence="8">Dephosphocoenzyme A kinase</fullName>
    </alternativeName>
</protein>
<accession>A0A1L8RJA8</accession>
<evidence type="ECO:0000256" key="9">
    <source>
        <dbReference type="NCBIfam" id="TIGR00152"/>
    </source>
</evidence>
<proteinExistence type="inferred from homology"/>
<keyword evidence="6 8" id="KW-0067">ATP-binding</keyword>
<organism evidence="10 11">
    <name type="scientific">Enterococcus canis</name>
    <dbReference type="NCBI Taxonomy" id="214095"/>
    <lineage>
        <taxon>Bacteria</taxon>
        <taxon>Bacillati</taxon>
        <taxon>Bacillota</taxon>
        <taxon>Bacilli</taxon>
        <taxon>Lactobacillales</taxon>
        <taxon>Enterococcaceae</taxon>
        <taxon>Enterococcus</taxon>
    </lineage>
</organism>
<evidence type="ECO:0000256" key="1">
    <source>
        <dbReference type="ARBA" id="ARBA00009018"/>
    </source>
</evidence>
<keyword evidence="11" id="KW-1185">Reference proteome</keyword>
<evidence type="ECO:0000256" key="4">
    <source>
        <dbReference type="ARBA" id="ARBA00022741"/>
    </source>
</evidence>
<dbReference type="EC" id="2.7.1.24" evidence="8 9"/>
<evidence type="ECO:0000256" key="6">
    <source>
        <dbReference type="ARBA" id="ARBA00022840"/>
    </source>
</evidence>
<keyword evidence="7 8" id="KW-0173">Coenzyme A biosynthesis</keyword>
<dbReference type="FunFam" id="3.40.50.300:FF:000991">
    <property type="entry name" value="Dephospho-CoA kinase"/>
    <property type="match status" value="1"/>
</dbReference>
<evidence type="ECO:0000256" key="5">
    <source>
        <dbReference type="ARBA" id="ARBA00022777"/>
    </source>
</evidence>
<evidence type="ECO:0000256" key="8">
    <source>
        <dbReference type="HAMAP-Rule" id="MF_00376"/>
    </source>
</evidence>
<keyword evidence="4 8" id="KW-0547">Nucleotide-binding</keyword>
<dbReference type="GO" id="GO:0015937">
    <property type="term" value="P:coenzyme A biosynthetic process"/>
    <property type="evidence" value="ECO:0007669"/>
    <property type="project" value="UniProtKB-UniRule"/>
</dbReference>
<reference evidence="10 11" key="1">
    <citation type="submission" date="2014-12" db="EMBL/GenBank/DDBJ databases">
        <title>Draft genome sequences of 29 type strains of Enterococci.</title>
        <authorList>
            <person name="Zhong Z."/>
            <person name="Sun Z."/>
            <person name="Liu W."/>
            <person name="Zhang W."/>
            <person name="Zhang H."/>
        </authorList>
    </citation>
    <scope>NUCLEOTIDE SEQUENCE [LARGE SCALE GENOMIC DNA]</scope>
    <source>
        <strain evidence="10 11">DSM 17029</strain>
    </source>
</reference>
<comment type="subcellular location">
    <subcellularLocation>
        <location evidence="8">Cytoplasm</location>
    </subcellularLocation>
</comment>
<dbReference type="AlphaFoldDB" id="A0A1L8RJA8"/>
<dbReference type="Proteomes" id="UP000181884">
    <property type="component" value="Unassembled WGS sequence"/>
</dbReference>
<dbReference type="GO" id="GO:0005524">
    <property type="term" value="F:ATP binding"/>
    <property type="evidence" value="ECO:0007669"/>
    <property type="project" value="UniProtKB-UniRule"/>
</dbReference>
<name>A0A1L8RJA8_9ENTE</name>